<keyword evidence="3" id="KW-0274">FAD</keyword>
<keyword evidence="2" id="KW-0285">Flavoprotein</keyword>
<dbReference type="PRINTS" id="PR00368">
    <property type="entry name" value="FADPNR"/>
</dbReference>
<dbReference type="Pfam" id="PF07992">
    <property type="entry name" value="Pyr_redox_2"/>
    <property type="match status" value="1"/>
</dbReference>
<evidence type="ECO:0000256" key="3">
    <source>
        <dbReference type="ARBA" id="ARBA00022827"/>
    </source>
</evidence>
<organism evidence="7 8">
    <name type="scientific">Nonomuraea mangrovi</name>
    <dbReference type="NCBI Taxonomy" id="2316207"/>
    <lineage>
        <taxon>Bacteria</taxon>
        <taxon>Bacillati</taxon>
        <taxon>Actinomycetota</taxon>
        <taxon>Actinomycetes</taxon>
        <taxon>Streptosporangiales</taxon>
        <taxon>Streptosporangiaceae</taxon>
        <taxon>Nonomuraea</taxon>
    </lineage>
</organism>
<evidence type="ECO:0000313" key="8">
    <source>
        <dbReference type="Proteomes" id="UP001597368"/>
    </source>
</evidence>
<evidence type="ECO:0000256" key="4">
    <source>
        <dbReference type="ARBA" id="ARBA00023002"/>
    </source>
</evidence>
<dbReference type="EC" id="1.6.5.-" evidence="7"/>
<dbReference type="EMBL" id="JBHUFV010000080">
    <property type="protein sequence ID" value="MFD1939263.1"/>
    <property type="molecule type" value="Genomic_DNA"/>
</dbReference>
<keyword evidence="4 7" id="KW-0560">Oxidoreductase</keyword>
<evidence type="ECO:0000256" key="1">
    <source>
        <dbReference type="ARBA" id="ARBA00005272"/>
    </source>
</evidence>
<feature type="domain" description="FAD/NAD(P)-binding" evidence="6">
    <location>
        <begin position="5"/>
        <end position="328"/>
    </location>
</feature>
<dbReference type="InterPro" id="IPR023753">
    <property type="entry name" value="FAD/NAD-binding_dom"/>
</dbReference>
<accession>A0ABW4TB85</accession>
<dbReference type="RefSeq" id="WP_379581374.1">
    <property type="nucleotide sequence ID" value="NZ_JBHUFV010000080.1"/>
</dbReference>
<name>A0ABW4TB85_9ACTN</name>
<keyword evidence="8" id="KW-1185">Reference proteome</keyword>
<comment type="similarity">
    <text evidence="1">Belongs to the NADH dehydrogenase family.</text>
</comment>
<dbReference type="PANTHER" id="PTHR43706">
    <property type="entry name" value="NADH DEHYDROGENASE"/>
    <property type="match status" value="1"/>
</dbReference>
<dbReference type="PRINTS" id="PR00411">
    <property type="entry name" value="PNDRDTASEI"/>
</dbReference>
<protein>
    <submittedName>
        <fullName evidence="7">NAD(P)/FAD-dependent oxidoreductase</fullName>
        <ecNumber evidence="7">1.6.5.-</ecNumber>
    </submittedName>
</protein>
<evidence type="ECO:0000256" key="2">
    <source>
        <dbReference type="ARBA" id="ARBA00022630"/>
    </source>
</evidence>
<dbReference type="PANTHER" id="PTHR43706:SF45">
    <property type="entry name" value="NADH DEHYDROGENASE-LIKE PROTEIN RV1812C"/>
    <property type="match status" value="1"/>
</dbReference>
<sequence>MSAKKILIIGGGYVGMYTARHLRRMLRAGEAEITVVDPKDYMTYQPFLAEAAGGAIEPRHVVAPLHRVLKGVRVLTGRVTGLDHDARTAVFEPARGPARTLGYDILVMATGSITRTLPLPGLAEHGMGFKTLGEAVQLRDHVLAQLDVAASTDDDAVRRAALAFVVVGGGFAGVEALAELQAMAEDAAKEHGLDPAELRWILVEATGGILPELDGRLGAWTVRTLTGRGVEVRLGTTLDSAVDGHVALSDGTELDAGTLVWAAGGRPNPLAAASGLPVDRLGRIETTEFLNVRDIRHAFAAGDGAAVPDLTRPGQFTAPNAQHAMRQAKVLARNVVADVRGEPLRPYRHAYLGSVAGLGHRQGVAQIHRVRLTGLLGWLAHRGYHLLVVPTMGQRVRVLAGWLLSGLFHRENVRLDAR</sequence>
<dbReference type="InterPro" id="IPR045024">
    <property type="entry name" value="NDH-2"/>
</dbReference>
<comment type="caution">
    <text evidence="7">The sequence shown here is derived from an EMBL/GenBank/DDBJ whole genome shotgun (WGS) entry which is preliminary data.</text>
</comment>
<gene>
    <name evidence="7" type="ORF">ACFSKW_48160</name>
</gene>
<keyword evidence="5" id="KW-0520">NAD</keyword>
<evidence type="ECO:0000256" key="5">
    <source>
        <dbReference type="ARBA" id="ARBA00023027"/>
    </source>
</evidence>
<dbReference type="Proteomes" id="UP001597368">
    <property type="component" value="Unassembled WGS sequence"/>
</dbReference>
<dbReference type="InterPro" id="IPR036188">
    <property type="entry name" value="FAD/NAD-bd_sf"/>
</dbReference>
<dbReference type="Gene3D" id="3.50.50.100">
    <property type="match status" value="1"/>
</dbReference>
<dbReference type="GO" id="GO:0016491">
    <property type="term" value="F:oxidoreductase activity"/>
    <property type="evidence" value="ECO:0007669"/>
    <property type="project" value="UniProtKB-KW"/>
</dbReference>
<dbReference type="SUPFAM" id="SSF51905">
    <property type="entry name" value="FAD/NAD(P)-binding domain"/>
    <property type="match status" value="2"/>
</dbReference>
<reference evidence="8" key="1">
    <citation type="journal article" date="2019" name="Int. J. Syst. Evol. Microbiol.">
        <title>The Global Catalogue of Microorganisms (GCM) 10K type strain sequencing project: providing services to taxonomists for standard genome sequencing and annotation.</title>
        <authorList>
            <consortium name="The Broad Institute Genomics Platform"/>
            <consortium name="The Broad Institute Genome Sequencing Center for Infectious Disease"/>
            <person name="Wu L."/>
            <person name="Ma J."/>
        </authorList>
    </citation>
    <scope>NUCLEOTIDE SEQUENCE [LARGE SCALE GENOMIC DNA]</scope>
    <source>
        <strain evidence="8">ICMP 6774ER</strain>
    </source>
</reference>
<evidence type="ECO:0000313" key="7">
    <source>
        <dbReference type="EMBL" id="MFD1939263.1"/>
    </source>
</evidence>
<evidence type="ECO:0000259" key="6">
    <source>
        <dbReference type="Pfam" id="PF07992"/>
    </source>
</evidence>
<proteinExistence type="inferred from homology"/>